<keyword evidence="1" id="KW-0677">Repeat</keyword>
<evidence type="ECO:0000313" key="4">
    <source>
        <dbReference type="EMBL" id="HIW00104.1"/>
    </source>
</evidence>
<evidence type="ECO:0000256" key="3">
    <source>
        <dbReference type="PROSITE-ProRule" id="PRU00023"/>
    </source>
</evidence>
<dbReference type="Pfam" id="PF12796">
    <property type="entry name" value="Ank_2"/>
    <property type="match status" value="2"/>
</dbReference>
<dbReference type="Gene3D" id="1.25.40.20">
    <property type="entry name" value="Ankyrin repeat-containing domain"/>
    <property type="match status" value="2"/>
</dbReference>
<dbReference type="PROSITE" id="PS50297">
    <property type="entry name" value="ANK_REP_REGION"/>
    <property type="match status" value="2"/>
</dbReference>
<dbReference type="PROSITE" id="PS50088">
    <property type="entry name" value="ANK_REPEAT"/>
    <property type="match status" value="3"/>
</dbReference>
<dbReference type="SUPFAM" id="SSF48403">
    <property type="entry name" value="Ankyrin repeat"/>
    <property type="match status" value="1"/>
</dbReference>
<proteinExistence type="predicted"/>
<dbReference type="EMBL" id="DXHV01000032">
    <property type="protein sequence ID" value="HIW00104.1"/>
    <property type="molecule type" value="Genomic_DNA"/>
</dbReference>
<evidence type="ECO:0000256" key="2">
    <source>
        <dbReference type="ARBA" id="ARBA00023043"/>
    </source>
</evidence>
<evidence type="ECO:0000256" key="1">
    <source>
        <dbReference type="ARBA" id="ARBA00022737"/>
    </source>
</evidence>
<feature type="repeat" description="ANK" evidence="3">
    <location>
        <begin position="72"/>
        <end position="104"/>
    </location>
</feature>
<feature type="repeat" description="ANK" evidence="3">
    <location>
        <begin position="134"/>
        <end position="166"/>
    </location>
</feature>
<evidence type="ECO:0000313" key="5">
    <source>
        <dbReference type="Proteomes" id="UP000886752"/>
    </source>
</evidence>
<dbReference type="InterPro" id="IPR036770">
    <property type="entry name" value="Ankyrin_rpt-contain_sf"/>
</dbReference>
<dbReference type="Proteomes" id="UP000886752">
    <property type="component" value="Unassembled WGS sequence"/>
</dbReference>
<dbReference type="InterPro" id="IPR002110">
    <property type="entry name" value="Ankyrin_rpt"/>
</dbReference>
<comment type="caution">
    <text evidence="4">The sequence shown here is derived from an EMBL/GenBank/DDBJ whole genome shotgun (WGS) entry which is preliminary data.</text>
</comment>
<dbReference type="SMART" id="SM00248">
    <property type="entry name" value="ANK"/>
    <property type="match status" value="4"/>
</dbReference>
<accession>A0A9D1PWL3</accession>
<gene>
    <name evidence="4" type="ORF">H9894_02820</name>
</gene>
<organism evidence="4 5">
    <name type="scientific">Candidatus Desulfovibrio intestinipullorum</name>
    <dbReference type="NCBI Taxonomy" id="2838536"/>
    <lineage>
        <taxon>Bacteria</taxon>
        <taxon>Pseudomonadati</taxon>
        <taxon>Thermodesulfobacteriota</taxon>
        <taxon>Desulfovibrionia</taxon>
        <taxon>Desulfovibrionales</taxon>
        <taxon>Desulfovibrionaceae</taxon>
        <taxon>Desulfovibrio</taxon>
    </lineage>
</organism>
<protein>
    <submittedName>
        <fullName evidence="4">Ankyrin repeat domain-containing protein</fullName>
    </submittedName>
</protein>
<keyword evidence="2 3" id="KW-0040">ANK repeat</keyword>
<dbReference type="AlphaFoldDB" id="A0A9D1PWL3"/>
<reference evidence="4" key="1">
    <citation type="journal article" date="2021" name="PeerJ">
        <title>Extensive microbial diversity within the chicken gut microbiome revealed by metagenomics and culture.</title>
        <authorList>
            <person name="Gilroy R."/>
            <person name="Ravi A."/>
            <person name="Getino M."/>
            <person name="Pursley I."/>
            <person name="Horton D.L."/>
            <person name="Alikhan N.F."/>
            <person name="Baker D."/>
            <person name="Gharbi K."/>
            <person name="Hall N."/>
            <person name="Watson M."/>
            <person name="Adriaenssens E.M."/>
            <person name="Foster-Nyarko E."/>
            <person name="Jarju S."/>
            <person name="Secka A."/>
            <person name="Antonio M."/>
            <person name="Oren A."/>
            <person name="Chaudhuri R.R."/>
            <person name="La Ragione R."/>
            <person name="Hildebrand F."/>
            <person name="Pallen M.J."/>
        </authorList>
    </citation>
    <scope>NUCLEOTIDE SEQUENCE</scope>
    <source>
        <strain evidence="4">ChiHecec2B26-446</strain>
    </source>
</reference>
<sequence>MHQPSVLTGFRQALDNGDMAQAMELANNLSDPDVAGEHGNRALHFAALYRGTGDLIACLLQKGASPDSVGEDGETPLFVAARRNDPAVVYLLLRAGADILVRNRQGESVLHHANDCNVPLLVEAGALVNAQDARGRTPLHVAVELQDPEIVAALLKAGAARDLRDADGCTPLQRAEELGDEECVALLSAEPDKPSEEMSSREASSAQ</sequence>
<reference evidence="4" key="2">
    <citation type="submission" date="2021-04" db="EMBL/GenBank/DDBJ databases">
        <authorList>
            <person name="Gilroy R."/>
        </authorList>
    </citation>
    <scope>NUCLEOTIDE SEQUENCE</scope>
    <source>
        <strain evidence="4">ChiHecec2B26-446</strain>
    </source>
</reference>
<feature type="repeat" description="ANK" evidence="3">
    <location>
        <begin position="38"/>
        <end position="71"/>
    </location>
</feature>
<dbReference type="PANTHER" id="PTHR24171">
    <property type="entry name" value="ANKYRIN REPEAT DOMAIN-CONTAINING PROTEIN 39-RELATED"/>
    <property type="match status" value="1"/>
</dbReference>
<name>A0A9D1PWL3_9BACT</name>